<accession>A0A5C4N159</accession>
<protein>
    <submittedName>
        <fullName evidence="1">DUF2125 domain-containing protein</fullName>
    </submittedName>
</protein>
<evidence type="ECO:0000313" key="1">
    <source>
        <dbReference type="EMBL" id="TNC50152.1"/>
    </source>
</evidence>
<dbReference type="Pfam" id="PF09898">
    <property type="entry name" value="DUF2125"/>
    <property type="match status" value="1"/>
</dbReference>
<dbReference type="InterPro" id="IPR018666">
    <property type="entry name" value="DUF2125"/>
</dbReference>
<keyword evidence="2" id="KW-1185">Reference proteome</keyword>
<sequence>MSVERNTPMRALFFVVALLAALYAGYWFIGSSQVETRAEAALAQLESRGWEVDYTDLSTQGFPSRFDTTVTDVHLGSPDGQVRWDAPFVQVFALSYRPNQVIAVWPPEQRLLVAGQPLTVISEGLRASGTAQLSPDLPLDHAAVESGPLSVTSEQGWSASLSRLLGAIREAGAAPATYDVFVETENLVSPAVPVGLDLLRLDAQVTLDQPLNRHVTGTPHPRSIALREARLTRGDVAISARGDLAPDAQGVLAGEVTVTVNNWPGLLDLLQELEFLPFDRRALFEGAFRSLAQGEDRIEVPVTFTNGKVEALGLVLLDAPRL</sequence>
<dbReference type="EMBL" id="VDFU01000008">
    <property type="protein sequence ID" value="TNC50152.1"/>
    <property type="molecule type" value="Genomic_DNA"/>
</dbReference>
<dbReference type="OrthoDB" id="7625707at2"/>
<dbReference type="AlphaFoldDB" id="A0A5C4N159"/>
<name>A0A5C4N159_9RHOB</name>
<organism evidence="1 2">
    <name type="scientific">Rubellimicrobium rubrum</name>
    <dbReference type="NCBI Taxonomy" id="2585369"/>
    <lineage>
        <taxon>Bacteria</taxon>
        <taxon>Pseudomonadati</taxon>
        <taxon>Pseudomonadota</taxon>
        <taxon>Alphaproteobacteria</taxon>
        <taxon>Rhodobacterales</taxon>
        <taxon>Roseobacteraceae</taxon>
        <taxon>Rubellimicrobium</taxon>
    </lineage>
</organism>
<gene>
    <name evidence="1" type="ORF">FHG66_09345</name>
</gene>
<evidence type="ECO:0000313" key="2">
    <source>
        <dbReference type="Proteomes" id="UP000305887"/>
    </source>
</evidence>
<proteinExistence type="predicted"/>
<dbReference type="Proteomes" id="UP000305887">
    <property type="component" value="Unassembled WGS sequence"/>
</dbReference>
<comment type="caution">
    <text evidence="1">The sequence shown here is derived from an EMBL/GenBank/DDBJ whole genome shotgun (WGS) entry which is preliminary data.</text>
</comment>
<reference evidence="1 2" key="1">
    <citation type="submission" date="2019-06" db="EMBL/GenBank/DDBJ databases">
        <title>YIM 131921 draft genome.</title>
        <authorList>
            <person name="Jiang L."/>
        </authorList>
    </citation>
    <scope>NUCLEOTIDE SEQUENCE [LARGE SCALE GENOMIC DNA]</scope>
    <source>
        <strain evidence="1 2">YIM 131921</strain>
    </source>
</reference>